<organism evidence="9 10">
    <name type="scientific">Candidatus Thalassospirochaeta sargassi</name>
    <dbReference type="NCBI Taxonomy" id="3119039"/>
    <lineage>
        <taxon>Bacteria</taxon>
        <taxon>Pseudomonadati</taxon>
        <taxon>Spirochaetota</taxon>
        <taxon>Spirochaetia</taxon>
        <taxon>Spirochaetales</taxon>
        <taxon>Spirochaetaceae</taxon>
        <taxon>Candidatus Thalassospirochaeta</taxon>
    </lineage>
</organism>
<dbReference type="GO" id="GO:0046872">
    <property type="term" value="F:metal ion binding"/>
    <property type="evidence" value="ECO:0007669"/>
    <property type="project" value="UniProtKB-KW"/>
</dbReference>
<keyword evidence="3" id="KW-1003">Cell membrane</keyword>
<gene>
    <name evidence="9" type="ORF">PQJ61_06640</name>
</gene>
<dbReference type="PANTHER" id="PTHR20855">
    <property type="entry name" value="ADIPOR/PROGESTIN RECEPTOR-RELATED"/>
    <property type="match status" value="1"/>
</dbReference>
<feature type="transmembrane region" description="Helical" evidence="8">
    <location>
        <begin position="164"/>
        <end position="184"/>
    </location>
</feature>
<dbReference type="Proteomes" id="UP001221217">
    <property type="component" value="Unassembled WGS sequence"/>
</dbReference>
<feature type="transmembrane region" description="Helical" evidence="8">
    <location>
        <begin position="82"/>
        <end position="104"/>
    </location>
</feature>
<feature type="transmembrane region" description="Helical" evidence="8">
    <location>
        <begin position="21"/>
        <end position="38"/>
    </location>
</feature>
<evidence type="ECO:0000256" key="4">
    <source>
        <dbReference type="ARBA" id="ARBA00022692"/>
    </source>
</evidence>
<dbReference type="PANTHER" id="PTHR20855:SF3">
    <property type="entry name" value="LD03007P"/>
    <property type="match status" value="1"/>
</dbReference>
<keyword evidence="6 8" id="KW-0472">Membrane</keyword>
<evidence type="ECO:0000313" key="10">
    <source>
        <dbReference type="Proteomes" id="UP001221217"/>
    </source>
</evidence>
<accession>A0AAJ1IC16</accession>
<feature type="binding site" evidence="7">
    <location>
        <position position="191"/>
    </location>
    <ligand>
        <name>Zn(2+)</name>
        <dbReference type="ChEBI" id="CHEBI:29105"/>
    </ligand>
</feature>
<dbReference type="Pfam" id="PF03006">
    <property type="entry name" value="HlyIII"/>
    <property type="match status" value="1"/>
</dbReference>
<evidence type="ECO:0000313" key="9">
    <source>
        <dbReference type="EMBL" id="MDC7226424.1"/>
    </source>
</evidence>
<name>A0AAJ1IC16_9SPIO</name>
<comment type="subcellular location">
    <subcellularLocation>
        <location evidence="1">Cell membrane</location>
        <topology evidence="1">Multi-pass membrane protein</topology>
    </subcellularLocation>
</comment>
<comment type="similarity">
    <text evidence="2">Belongs to the UPF0073 (Hly-III) family.</text>
</comment>
<evidence type="ECO:0000256" key="8">
    <source>
        <dbReference type="SAM" id="Phobius"/>
    </source>
</evidence>
<dbReference type="AlphaFoldDB" id="A0AAJ1IC16"/>
<evidence type="ECO:0000256" key="1">
    <source>
        <dbReference type="ARBA" id="ARBA00004651"/>
    </source>
</evidence>
<feature type="binding site" evidence="7">
    <location>
        <position position="68"/>
    </location>
    <ligand>
        <name>Zn(2+)</name>
        <dbReference type="ChEBI" id="CHEBI:29105"/>
    </ligand>
</feature>
<feature type="transmembrane region" description="Helical" evidence="8">
    <location>
        <begin position="110"/>
        <end position="128"/>
    </location>
</feature>
<proteinExistence type="inferred from homology"/>
<dbReference type="GO" id="GO:0005886">
    <property type="term" value="C:plasma membrane"/>
    <property type="evidence" value="ECO:0007669"/>
    <property type="project" value="UniProtKB-SubCell"/>
</dbReference>
<protein>
    <submittedName>
        <fullName evidence="9">Hemolysin III family protein</fullName>
    </submittedName>
</protein>
<dbReference type="NCBIfam" id="TIGR01065">
    <property type="entry name" value="hlyIII"/>
    <property type="match status" value="1"/>
</dbReference>
<evidence type="ECO:0000256" key="5">
    <source>
        <dbReference type="ARBA" id="ARBA00022989"/>
    </source>
</evidence>
<dbReference type="GO" id="GO:0140911">
    <property type="term" value="F:pore-forming activity"/>
    <property type="evidence" value="ECO:0007669"/>
    <property type="project" value="InterPro"/>
</dbReference>
<keyword evidence="7" id="KW-0479">Metal-binding</keyword>
<feature type="transmembrane region" description="Helical" evidence="8">
    <location>
        <begin position="191"/>
        <end position="213"/>
    </location>
</feature>
<keyword evidence="7" id="KW-0862">Zinc</keyword>
<feature type="binding site" evidence="7">
    <location>
        <position position="195"/>
    </location>
    <ligand>
        <name>Zn(2+)</name>
        <dbReference type="ChEBI" id="CHEBI:29105"/>
    </ligand>
</feature>
<dbReference type="InterPro" id="IPR005744">
    <property type="entry name" value="Hy-lIII"/>
</dbReference>
<reference evidence="9 10" key="1">
    <citation type="submission" date="2022-12" db="EMBL/GenBank/DDBJ databases">
        <title>Metagenome assembled genome from gulf of manar.</title>
        <authorList>
            <person name="Kohli P."/>
            <person name="Pk S."/>
            <person name="Venkata Ramana C."/>
            <person name="Sasikala C."/>
        </authorList>
    </citation>
    <scope>NUCLEOTIDE SEQUENCE [LARGE SCALE GENOMIC DNA]</scope>
    <source>
        <strain evidence="9">JB008</strain>
    </source>
</reference>
<evidence type="ECO:0000256" key="7">
    <source>
        <dbReference type="PIRSR" id="PIRSR604254-1"/>
    </source>
</evidence>
<dbReference type="EMBL" id="JAQQAL010000011">
    <property type="protein sequence ID" value="MDC7226424.1"/>
    <property type="molecule type" value="Genomic_DNA"/>
</dbReference>
<dbReference type="InterPro" id="IPR004254">
    <property type="entry name" value="AdipoR/HlyIII-related"/>
</dbReference>
<feature type="transmembrane region" description="Helical" evidence="8">
    <location>
        <begin position="50"/>
        <end position="70"/>
    </location>
</feature>
<evidence type="ECO:0000256" key="6">
    <source>
        <dbReference type="ARBA" id="ARBA00023136"/>
    </source>
</evidence>
<keyword evidence="4 8" id="KW-0812">Transmembrane</keyword>
<comment type="caution">
    <text evidence="9">The sequence shown here is derived from an EMBL/GenBank/DDBJ whole genome shotgun (WGS) entry which is preliminary data.</text>
</comment>
<evidence type="ECO:0000256" key="3">
    <source>
        <dbReference type="ARBA" id="ARBA00022475"/>
    </source>
</evidence>
<sequence>MKDCSQDLELVEQKLNSVTHGIGAGMSIVGMIILLVLSTRANDPWMITSFAVYCSFQILLYLSSTLTHVFHDMPKPHSVLRVLDQAAVYLLIAGTYTPVALIVLRGSGGWWMFGIEWGMAVAGILMKSLFIRGKHLASDLLYLPMGWLILFFIRPLSALAPGGLLMWIFIGGGCYSIGIIFYIIKKIPLGHVIWHLFVLAGSISFYLGFILHLV</sequence>
<evidence type="ECO:0000256" key="2">
    <source>
        <dbReference type="ARBA" id="ARBA00008488"/>
    </source>
</evidence>
<keyword evidence="5 8" id="KW-1133">Transmembrane helix</keyword>